<dbReference type="AlphaFoldDB" id="A0A1G2JA84"/>
<reference evidence="1 2" key="1">
    <citation type="journal article" date="2016" name="Nat. Commun.">
        <title>Thousands of microbial genomes shed light on interconnected biogeochemical processes in an aquifer system.</title>
        <authorList>
            <person name="Anantharaman K."/>
            <person name="Brown C.T."/>
            <person name="Hug L.A."/>
            <person name="Sharon I."/>
            <person name="Castelle C.J."/>
            <person name="Probst A.J."/>
            <person name="Thomas B.C."/>
            <person name="Singh A."/>
            <person name="Wilkins M.J."/>
            <person name="Karaoz U."/>
            <person name="Brodie E.L."/>
            <person name="Williams K.H."/>
            <person name="Hubbard S.S."/>
            <person name="Banfield J.F."/>
        </authorList>
    </citation>
    <scope>NUCLEOTIDE SEQUENCE [LARGE SCALE GENOMIC DNA]</scope>
</reference>
<dbReference type="Proteomes" id="UP000177751">
    <property type="component" value="Unassembled WGS sequence"/>
</dbReference>
<proteinExistence type="predicted"/>
<evidence type="ECO:0000313" key="2">
    <source>
        <dbReference type="Proteomes" id="UP000177751"/>
    </source>
</evidence>
<dbReference type="EMBL" id="MHPP01000024">
    <property type="protein sequence ID" value="OGZ84026.1"/>
    <property type="molecule type" value="Genomic_DNA"/>
</dbReference>
<evidence type="ECO:0000313" key="1">
    <source>
        <dbReference type="EMBL" id="OGZ84026.1"/>
    </source>
</evidence>
<sequence>MAKLKMKMAMLLIPADEVMSDFCYNFARTLLKKLVRLVAEDRVFKDKVGSRGKLTDIAYAVLRALRNQVNPATGTSTIFDRKEFDEFMATADEFLAIFEA</sequence>
<protein>
    <submittedName>
        <fullName evidence="1">Uncharacterized protein</fullName>
    </submittedName>
</protein>
<accession>A0A1G2JA84</accession>
<gene>
    <name evidence="1" type="ORF">A2401_00665</name>
</gene>
<organism evidence="1 2">
    <name type="scientific">Candidatus Staskawiczbacteria bacterium RIFOXYC1_FULL_38_18</name>
    <dbReference type="NCBI Taxonomy" id="1802229"/>
    <lineage>
        <taxon>Bacteria</taxon>
        <taxon>Candidatus Staskawicziibacteriota</taxon>
    </lineage>
</organism>
<name>A0A1G2JA84_9BACT</name>
<comment type="caution">
    <text evidence="1">The sequence shown here is derived from an EMBL/GenBank/DDBJ whole genome shotgun (WGS) entry which is preliminary data.</text>
</comment>